<dbReference type="PANTHER" id="PTHR10300:SF14">
    <property type="entry name" value="PROTEIN SARAH"/>
    <property type="match status" value="1"/>
</dbReference>
<accession>A0ABQ9FCI0</accession>
<dbReference type="CDD" id="cd12434">
    <property type="entry name" value="RRM_RCAN_like"/>
    <property type="match status" value="1"/>
</dbReference>
<evidence type="ECO:0000313" key="2">
    <source>
        <dbReference type="EMBL" id="KAJ8315021.1"/>
    </source>
</evidence>
<proteinExistence type="inferred from homology"/>
<dbReference type="Gene3D" id="3.30.70.330">
    <property type="match status" value="1"/>
</dbReference>
<dbReference type="Proteomes" id="UP001217089">
    <property type="component" value="Unassembled WGS sequence"/>
</dbReference>
<protein>
    <submittedName>
        <fullName evidence="2">Uncharacterized protein</fullName>
    </submittedName>
</protein>
<dbReference type="InterPro" id="IPR006931">
    <property type="entry name" value="Calcipressin"/>
</dbReference>
<comment type="caution">
    <text evidence="2">The sequence shown here is derived from an EMBL/GenBank/DDBJ whole genome shotgun (WGS) entry which is preliminary data.</text>
</comment>
<gene>
    <name evidence="2" type="ORF">KUTeg_007171</name>
</gene>
<dbReference type="PANTHER" id="PTHR10300">
    <property type="entry name" value="CALCIPRESSIN"/>
    <property type="match status" value="1"/>
</dbReference>
<keyword evidence="3" id="KW-1185">Reference proteome</keyword>
<organism evidence="2 3">
    <name type="scientific">Tegillarca granosa</name>
    <name type="common">Malaysian cockle</name>
    <name type="synonym">Anadara granosa</name>
    <dbReference type="NCBI Taxonomy" id="220873"/>
    <lineage>
        <taxon>Eukaryota</taxon>
        <taxon>Metazoa</taxon>
        <taxon>Spiralia</taxon>
        <taxon>Lophotrochozoa</taxon>
        <taxon>Mollusca</taxon>
        <taxon>Bivalvia</taxon>
        <taxon>Autobranchia</taxon>
        <taxon>Pteriomorphia</taxon>
        <taxon>Arcoida</taxon>
        <taxon>Arcoidea</taxon>
        <taxon>Arcidae</taxon>
        <taxon>Tegillarca</taxon>
    </lineage>
</organism>
<dbReference type="InterPro" id="IPR012677">
    <property type="entry name" value="Nucleotide-bd_a/b_plait_sf"/>
</dbReference>
<dbReference type="Pfam" id="PF04847">
    <property type="entry name" value="Calcipressin"/>
    <property type="match status" value="1"/>
</dbReference>
<comment type="similarity">
    <text evidence="1">Belongs to the RCAN family.</text>
</comment>
<evidence type="ECO:0000313" key="3">
    <source>
        <dbReference type="Proteomes" id="UP001217089"/>
    </source>
</evidence>
<dbReference type="InterPro" id="IPR035979">
    <property type="entry name" value="RBD_domain_sf"/>
</dbReference>
<sequence length="230" mass="25640">MRGKLTDNSNMASSEDDIGNEFESSEVDHDGILSSDSILNNIGTFDDLPDALIVTNVAECVYDDINAKNEFEKVFLNYDSTASFMYLKCFRRARVNYSLPEIATKARIHLHETNICGQCVKCYFAQPKMTETHDRDPHLHPPDPVKQFLISPPASPPVGWEQVQEAKPVINYDLIAAVAQLTPGQSHELHPPSENQPAIIVHICEEPEGKPLTGGARPKIIQTRCPERTT</sequence>
<reference evidence="2 3" key="1">
    <citation type="submission" date="2022-12" db="EMBL/GenBank/DDBJ databases">
        <title>Chromosome-level genome of Tegillarca granosa.</title>
        <authorList>
            <person name="Kim J."/>
        </authorList>
    </citation>
    <scope>NUCLEOTIDE SEQUENCE [LARGE SCALE GENOMIC DNA]</scope>
    <source>
        <strain evidence="2">Teg-2019</strain>
        <tissue evidence="2">Adductor muscle</tissue>
    </source>
</reference>
<evidence type="ECO:0000256" key="1">
    <source>
        <dbReference type="ARBA" id="ARBA00008209"/>
    </source>
</evidence>
<dbReference type="SUPFAM" id="SSF54928">
    <property type="entry name" value="RNA-binding domain, RBD"/>
    <property type="match status" value="1"/>
</dbReference>
<name>A0ABQ9FCI0_TEGGR</name>
<dbReference type="EMBL" id="JARBDR010000337">
    <property type="protein sequence ID" value="KAJ8315021.1"/>
    <property type="molecule type" value="Genomic_DNA"/>
</dbReference>